<dbReference type="EMBL" id="RRZQ01000033">
    <property type="protein sequence ID" value="RRN48130.1"/>
    <property type="molecule type" value="Genomic_DNA"/>
</dbReference>
<evidence type="ECO:0000313" key="3">
    <source>
        <dbReference type="Proteomes" id="UP000281324"/>
    </source>
</evidence>
<evidence type="ECO:0000259" key="1">
    <source>
        <dbReference type="Pfam" id="PF01844"/>
    </source>
</evidence>
<organism evidence="2 3">
    <name type="scientific">Streptococcus suis</name>
    <dbReference type="NCBI Taxonomy" id="1307"/>
    <lineage>
        <taxon>Bacteria</taxon>
        <taxon>Bacillati</taxon>
        <taxon>Bacillota</taxon>
        <taxon>Bacilli</taxon>
        <taxon>Lactobacillales</taxon>
        <taxon>Streptococcaceae</taxon>
        <taxon>Streptococcus</taxon>
    </lineage>
</organism>
<dbReference type="GO" id="GO:0008270">
    <property type="term" value="F:zinc ion binding"/>
    <property type="evidence" value="ECO:0007669"/>
    <property type="project" value="InterPro"/>
</dbReference>
<accession>A0A426FZE6</accession>
<sequence>QLTKATVVDHITPHRGDQELFWNQTNWQALCKSCHDRKTNTTDRYVEYTYRF</sequence>
<gene>
    <name evidence="2" type="ORF">EI219_11695</name>
</gene>
<dbReference type="RefSeq" id="WP_142997823.1">
    <property type="nucleotide sequence ID" value="NZ_RRZQ01000033.1"/>
</dbReference>
<dbReference type="Pfam" id="PF01844">
    <property type="entry name" value="HNH"/>
    <property type="match status" value="1"/>
</dbReference>
<name>A0A426FZE6_STRSU</name>
<dbReference type="GO" id="GO:0003676">
    <property type="term" value="F:nucleic acid binding"/>
    <property type="evidence" value="ECO:0007669"/>
    <property type="project" value="InterPro"/>
</dbReference>
<keyword evidence="2" id="KW-0255">Endonuclease</keyword>
<dbReference type="Gene3D" id="1.10.30.50">
    <property type="match status" value="1"/>
</dbReference>
<evidence type="ECO:0000313" key="2">
    <source>
        <dbReference type="EMBL" id="RRN48130.1"/>
    </source>
</evidence>
<reference evidence="2 3" key="1">
    <citation type="submission" date="2018-11" db="EMBL/GenBank/DDBJ databases">
        <title>Changes in penicillin susceptibility of Streptococcus suis isolates by amino acid alterations in the penicillin-binding protein.</title>
        <authorList>
            <person name="Niemann L."/>
            <person name="Eichhorn I."/>
        </authorList>
    </citation>
    <scope>NUCLEOTIDE SEQUENCE [LARGE SCALE GENOMIC DNA]</scope>
    <source>
        <strain evidence="2 3">IMT40201</strain>
    </source>
</reference>
<dbReference type="CDD" id="cd00085">
    <property type="entry name" value="HNHc"/>
    <property type="match status" value="1"/>
</dbReference>
<proteinExistence type="predicted"/>
<feature type="domain" description="HNH" evidence="1">
    <location>
        <begin position="5"/>
        <end position="40"/>
    </location>
</feature>
<comment type="caution">
    <text evidence="2">The sequence shown here is derived from an EMBL/GenBank/DDBJ whole genome shotgun (WGS) entry which is preliminary data.</text>
</comment>
<feature type="non-terminal residue" evidence="2">
    <location>
        <position position="1"/>
    </location>
</feature>
<dbReference type="AlphaFoldDB" id="A0A426FZE6"/>
<dbReference type="InterPro" id="IPR003615">
    <property type="entry name" value="HNH_nuc"/>
</dbReference>
<dbReference type="Proteomes" id="UP000281324">
    <property type="component" value="Unassembled WGS sequence"/>
</dbReference>
<keyword evidence="2" id="KW-0540">Nuclease</keyword>
<dbReference type="GO" id="GO:0004519">
    <property type="term" value="F:endonuclease activity"/>
    <property type="evidence" value="ECO:0007669"/>
    <property type="project" value="UniProtKB-KW"/>
</dbReference>
<keyword evidence="2" id="KW-0378">Hydrolase</keyword>
<protein>
    <submittedName>
        <fullName evidence="2">HNH endonuclease</fullName>
    </submittedName>
</protein>
<dbReference type="InterPro" id="IPR002711">
    <property type="entry name" value="HNH"/>
</dbReference>